<evidence type="ECO:0000313" key="2">
    <source>
        <dbReference type="Proteomes" id="UP001059893"/>
    </source>
</evidence>
<dbReference type="EMBL" id="JABSND010000060">
    <property type="protein sequence ID" value="KAI6299940.1"/>
    <property type="molecule type" value="Genomic_DNA"/>
</dbReference>
<organism evidence="1 2">
    <name type="scientific">Pyricularia grisea</name>
    <name type="common">Crabgrass-specific blast fungus</name>
    <name type="synonym">Magnaporthe grisea</name>
    <dbReference type="NCBI Taxonomy" id="148305"/>
    <lineage>
        <taxon>Eukaryota</taxon>
        <taxon>Fungi</taxon>
        <taxon>Dikarya</taxon>
        <taxon>Ascomycota</taxon>
        <taxon>Pezizomycotina</taxon>
        <taxon>Sordariomycetes</taxon>
        <taxon>Sordariomycetidae</taxon>
        <taxon>Magnaporthales</taxon>
        <taxon>Pyriculariaceae</taxon>
        <taxon>Pyricularia</taxon>
    </lineage>
</organism>
<name>A0ABQ8NNR7_PYRGI</name>
<gene>
    <name evidence="1" type="ORF">MCOR33_004226</name>
</gene>
<sequence>MILPRYLSLDDIQCPTGTLGISGIIQVETEFHAYNRIAHPTYPAAAMMKYFNLLGSSWLNVSRAMTSEDNAIGPLGPDIRPSNGSPHVVCDEVNGVSRATSLYWSSIAVQALKRSCEFHDGGLLSLEAKTANSNCPLGNANIMSAQDASSAWRVKIDDLHAFSKPPRPATHGSDCRLTHGTTARRRSLSSLGHQQRAVD</sequence>
<comment type="caution">
    <text evidence="1">The sequence shown here is derived from an EMBL/GenBank/DDBJ whole genome shotgun (WGS) entry which is preliminary data.</text>
</comment>
<reference evidence="1" key="1">
    <citation type="submission" date="2021-01" db="EMBL/GenBank/DDBJ databases">
        <title>Deciphering the adaptive evolutionary patterns associated with biogeogrpahic diversity in the finger millet blast pathogen Magnaporthe oryzae in Eastern Africa.</title>
        <authorList>
            <person name="Onyema G."/>
            <person name="Shittu T.A."/>
            <person name="Dodsworth S."/>
            <person name="Devilliers S."/>
            <person name="Muthumeenakshi S."/>
            <person name="Sreenivasaprasad S."/>
        </authorList>
    </citation>
    <scope>NUCLEOTIDE SEQUENCE</scope>
    <source>
        <strain evidence="1">D15/s37</strain>
    </source>
</reference>
<accession>A0ABQ8NNR7</accession>
<evidence type="ECO:0000313" key="1">
    <source>
        <dbReference type="EMBL" id="KAI6299940.1"/>
    </source>
</evidence>
<dbReference type="Proteomes" id="UP001059893">
    <property type="component" value="Unassembled WGS sequence"/>
</dbReference>
<protein>
    <submittedName>
        <fullName evidence="1">Uncharacterized protein</fullName>
    </submittedName>
</protein>
<proteinExistence type="predicted"/>
<keyword evidence="2" id="KW-1185">Reference proteome</keyword>